<dbReference type="OrthoDB" id="1844152at2759"/>
<dbReference type="GO" id="GO:0005506">
    <property type="term" value="F:iron ion binding"/>
    <property type="evidence" value="ECO:0007669"/>
    <property type="project" value="InterPro"/>
</dbReference>
<evidence type="ECO:0000313" key="4">
    <source>
        <dbReference type="EMBL" id="KAG0290856.1"/>
    </source>
</evidence>
<comment type="similarity">
    <text evidence="2">Belongs to the cytochrome P450 family.</text>
</comment>
<keyword evidence="3" id="KW-0479">Metal-binding</keyword>
<dbReference type="GO" id="GO:0020037">
    <property type="term" value="F:heme binding"/>
    <property type="evidence" value="ECO:0007669"/>
    <property type="project" value="InterPro"/>
</dbReference>
<dbReference type="EMBL" id="JAAAIN010002698">
    <property type="protein sequence ID" value="KAG0290856.1"/>
    <property type="molecule type" value="Genomic_DNA"/>
</dbReference>
<dbReference type="Gene3D" id="1.10.630.10">
    <property type="entry name" value="Cytochrome P450"/>
    <property type="match status" value="1"/>
</dbReference>
<accession>A0A9P6QRQ2</accession>
<evidence type="ECO:0000256" key="3">
    <source>
        <dbReference type="ARBA" id="ARBA00022723"/>
    </source>
</evidence>
<reference evidence="4" key="1">
    <citation type="journal article" date="2020" name="Fungal Divers.">
        <title>Resolving the Mortierellaceae phylogeny through synthesis of multi-gene phylogenetics and phylogenomics.</title>
        <authorList>
            <person name="Vandepol N."/>
            <person name="Liber J."/>
            <person name="Desiro A."/>
            <person name="Na H."/>
            <person name="Kennedy M."/>
            <person name="Barry K."/>
            <person name="Grigoriev I.V."/>
            <person name="Miller A.N."/>
            <person name="O'Donnell K."/>
            <person name="Stajich J.E."/>
            <person name="Bonito G."/>
        </authorList>
    </citation>
    <scope>NUCLEOTIDE SEQUENCE</scope>
    <source>
        <strain evidence="4">NVP60</strain>
    </source>
</reference>
<evidence type="ECO:0008006" key="6">
    <source>
        <dbReference type="Google" id="ProtNLM"/>
    </source>
</evidence>
<keyword evidence="5" id="KW-1185">Reference proteome</keyword>
<proteinExistence type="inferred from homology"/>
<dbReference type="Proteomes" id="UP000823405">
    <property type="component" value="Unassembled WGS sequence"/>
</dbReference>
<protein>
    <recommendedName>
        <fullName evidence="6">Cytochrome P450</fullName>
    </recommendedName>
</protein>
<sequence>HIKILVDAAGPVIEERRRQEAEAYENGIEWERPLDIMQKLLDNSEKYGFVDLEDICGHLLILILVSVHTTTDTSTTLIYYLACFPEYHEPLFQEQQDVLGQIEAEREELRQKKLQSGEFESAEEFVGTELDPAHDRDFSAAALKRMVYMDSFVREIFRYRNTKLDMMHLAREPVTLSNGMRIAKGQMVVINLRSLHQSYEFQGEDPAKFRPWRFLGKAKAATKASVDYLPFGMGR</sequence>
<evidence type="ECO:0000256" key="1">
    <source>
        <dbReference type="ARBA" id="ARBA00001971"/>
    </source>
</evidence>
<gene>
    <name evidence="4" type="ORF">BGZ97_006049</name>
</gene>
<dbReference type="GO" id="GO:0004497">
    <property type="term" value="F:monooxygenase activity"/>
    <property type="evidence" value="ECO:0007669"/>
    <property type="project" value="InterPro"/>
</dbReference>
<dbReference type="PANTHER" id="PTHR46206">
    <property type="entry name" value="CYTOCHROME P450"/>
    <property type="match status" value="1"/>
</dbReference>
<dbReference type="InterPro" id="IPR001128">
    <property type="entry name" value="Cyt_P450"/>
</dbReference>
<feature type="non-terminal residue" evidence="4">
    <location>
        <position position="1"/>
    </location>
</feature>
<comment type="cofactor">
    <cofactor evidence="1">
        <name>heme</name>
        <dbReference type="ChEBI" id="CHEBI:30413"/>
    </cofactor>
</comment>
<name>A0A9P6QRQ2_9FUNG</name>
<dbReference type="SUPFAM" id="SSF48264">
    <property type="entry name" value="Cytochrome P450"/>
    <property type="match status" value="1"/>
</dbReference>
<dbReference type="GO" id="GO:0016705">
    <property type="term" value="F:oxidoreductase activity, acting on paired donors, with incorporation or reduction of molecular oxygen"/>
    <property type="evidence" value="ECO:0007669"/>
    <property type="project" value="InterPro"/>
</dbReference>
<evidence type="ECO:0000313" key="5">
    <source>
        <dbReference type="Proteomes" id="UP000823405"/>
    </source>
</evidence>
<organism evidence="4 5">
    <name type="scientific">Linnemannia gamsii</name>
    <dbReference type="NCBI Taxonomy" id="64522"/>
    <lineage>
        <taxon>Eukaryota</taxon>
        <taxon>Fungi</taxon>
        <taxon>Fungi incertae sedis</taxon>
        <taxon>Mucoromycota</taxon>
        <taxon>Mortierellomycotina</taxon>
        <taxon>Mortierellomycetes</taxon>
        <taxon>Mortierellales</taxon>
        <taxon>Mortierellaceae</taxon>
        <taxon>Linnemannia</taxon>
    </lineage>
</organism>
<evidence type="ECO:0000256" key="2">
    <source>
        <dbReference type="ARBA" id="ARBA00010617"/>
    </source>
</evidence>
<dbReference type="Pfam" id="PF00067">
    <property type="entry name" value="p450"/>
    <property type="match status" value="2"/>
</dbReference>
<dbReference type="AlphaFoldDB" id="A0A9P6QRQ2"/>
<comment type="caution">
    <text evidence="4">The sequence shown here is derived from an EMBL/GenBank/DDBJ whole genome shotgun (WGS) entry which is preliminary data.</text>
</comment>
<dbReference type="InterPro" id="IPR036396">
    <property type="entry name" value="Cyt_P450_sf"/>
</dbReference>